<dbReference type="Gene3D" id="1.10.10.10">
    <property type="entry name" value="Winged helix-like DNA-binding domain superfamily/Winged helix DNA-binding domain"/>
    <property type="match status" value="1"/>
</dbReference>
<evidence type="ECO:0000313" key="6">
    <source>
        <dbReference type="EMBL" id="EBA40048.1"/>
    </source>
</evidence>
<evidence type="ECO:0000256" key="3">
    <source>
        <dbReference type="ARBA" id="ARBA00023125"/>
    </source>
</evidence>
<keyword evidence="2" id="KW-0805">Transcription regulation</keyword>
<dbReference type="PANTHER" id="PTHR30346:SF0">
    <property type="entry name" value="HCA OPERON TRANSCRIPTIONAL ACTIVATOR HCAR"/>
    <property type="match status" value="1"/>
</dbReference>
<comment type="caution">
    <text evidence="6">The sequence shown here is derived from an EMBL/GenBank/DDBJ whole genome shotgun (WGS) entry which is preliminary data.</text>
</comment>
<dbReference type="PROSITE" id="PS50931">
    <property type="entry name" value="HTH_LYSR"/>
    <property type="match status" value="1"/>
</dbReference>
<gene>
    <name evidence="6" type="primary">rbcR</name>
    <name evidence="6" type="ORF">COLAER_00571</name>
</gene>
<comment type="similarity">
    <text evidence="1">Belongs to the LysR transcriptional regulatory family.</text>
</comment>
<organism evidence="6 7">
    <name type="scientific">Collinsella aerofaciens (strain ATCC 25986 / DSM 3979 / JCM 10188 / KCTC 3647 / NCTC 11838 / VPI 1003)</name>
    <dbReference type="NCBI Taxonomy" id="411903"/>
    <lineage>
        <taxon>Bacteria</taxon>
        <taxon>Bacillati</taxon>
        <taxon>Actinomycetota</taxon>
        <taxon>Coriobacteriia</taxon>
        <taxon>Coriobacteriales</taxon>
        <taxon>Coriobacteriaceae</taxon>
        <taxon>Collinsella</taxon>
    </lineage>
</organism>
<proteinExistence type="inferred from homology"/>
<dbReference type="GO" id="GO:0003700">
    <property type="term" value="F:DNA-binding transcription factor activity"/>
    <property type="evidence" value="ECO:0007669"/>
    <property type="project" value="InterPro"/>
</dbReference>
<evidence type="ECO:0000256" key="1">
    <source>
        <dbReference type="ARBA" id="ARBA00009437"/>
    </source>
</evidence>
<protein>
    <submittedName>
        <fullName evidence="6">RuBisCO operon transcriptional regulator</fullName>
    </submittedName>
</protein>
<dbReference type="Gene3D" id="3.40.190.10">
    <property type="entry name" value="Periplasmic binding protein-like II"/>
    <property type="match status" value="2"/>
</dbReference>
<dbReference type="InterPro" id="IPR005119">
    <property type="entry name" value="LysR_subst-bd"/>
</dbReference>
<sequence length="292" mass="32636">MQRWRGAVETNIQKMQVLLETVRAGSFTRAAERLSYSQSGVSRMVGDLEADWGFKVLDRSREGVVLSADGRQVMPAVEALCEEFGRLQRRVDEMRGLMRGKICIGTFSSVATHVLPPVIARFRANHPDVDYELLMGDYSEIEQWVAEGRCDLGFIPREPRENGMASRSLVRDELMAVVPADSLLATAEVVSLADLANEQFILLERGTDDEITPLFRRAGLTVCSKLSTWDDYAIMAMVEDGLGVSILPALILRRCQFDVAVRSLEGHPHRQINAIYRTADVSLAAARFLEYL</sequence>
<keyword evidence="3" id="KW-0238">DNA-binding</keyword>
<reference evidence="6 7" key="2">
    <citation type="submission" date="2007-04" db="EMBL/GenBank/DDBJ databases">
        <authorList>
            <person name="Fulton L."/>
            <person name="Clifton S."/>
            <person name="Fulton B."/>
            <person name="Xu J."/>
            <person name="Minx P."/>
            <person name="Mardis E.R."/>
            <person name="Wilson R.K."/>
        </authorList>
    </citation>
    <scope>NUCLEOTIDE SEQUENCE [LARGE SCALE GENOMIC DNA]</scope>
    <source>
        <strain evidence="7">ATCC 25986 / DSM 3979 / JCM 10188 / KCTC 3647 / NCTC 11838 / VPI 1003</strain>
    </source>
</reference>
<dbReference type="SUPFAM" id="SSF53850">
    <property type="entry name" value="Periplasmic binding protein-like II"/>
    <property type="match status" value="1"/>
</dbReference>
<evidence type="ECO:0000259" key="5">
    <source>
        <dbReference type="PROSITE" id="PS50931"/>
    </source>
</evidence>
<dbReference type="PANTHER" id="PTHR30346">
    <property type="entry name" value="TRANSCRIPTIONAL DUAL REGULATOR HCAR-RELATED"/>
    <property type="match status" value="1"/>
</dbReference>
<evidence type="ECO:0000256" key="4">
    <source>
        <dbReference type="ARBA" id="ARBA00023163"/>
    </source>
</evidence>
<feature type="domain" description="HTH lysR-type" evidence="5">
    <location>
        <begin position="10"/>
        <end position="67"/>
    </location>
</feature>
<dbReference type="InterPro" id="IPR036388">
    <property type="entry name" value="WH-like_DNA-bd_sf"/>
</dbReference>
<dbReference type="InterPro" id="IPR036390">
    <property type="entry name" value="WH_DNA-bd_sf"/>
</dbReference>
<evidence type="ECO:0000313" key="7">
    <source>
        <dbReference type="Proteomes" id="UP000002979"/>
    </source>
</evidence>
<dbReference type="Pfam" id="PF03466">
    <property type="entry name" value="LysR_substrate"/>
    <property type="match status" value="1"/>
</dbReference>
<name>A4E832_COLAA</name>
<dbReference type="Proteomes" id="UP000002979">
    <property type="component" value="Unassembled WGS sequence"/>
</dbReference>
<dbReference type="GO" id="GO:0003677">
    <property type="term" value="F:DNA binding"/>
    <property type="evidence" value="ECO:0007669"/>
    <property type="project" value="UniProtKB-KW"/>
</dbReference>
<dbReference type="EMBL" id="AAVN02000002">
    <property type="protein sequence ID" value="EBA40048.1"/>
    <property type="molecule type" value="Genomic_DNA"/>
</dbReference>
<dbReference type="GO" id="GO:0032993">
    <property type="term" value="C:protein-DNA complex"/>
    <property type="evidence" value="ECO:0007669"/>
    <property type="project" value="TreeGrafter"/>
</dbReference>
<dbReference type="InterPro" id="IPR000847">
    <property type="entry name" value="LysR_HTH_N"/>
</dbReference>
<reference evidence="6 7" key="1">
    <citation type="submission" date="2007-01" db="EMBL/GenBank/DDBJ databases">
        <title>Draft genome sequence of Collinsella aerofaciens (ATCC 25986).</title>
        <authorList>
            <person name="Sudarsanam P."/>
            <person name="Ley R."/>
            <person name="Guruge J."/>
            <person name="Turnbaugh P.J."/>
            <person name="Mahowald M."/>
            <person name="Liep D."/>
            <person name="Gordon J."/>
        </authorList>
    </citation>
    <scope>NUCLEOTIDE SEQUENCE [LARGE SCALE GENOMIC DNA]</scope>
    <source>
        <strain evidence="7">ATCC 25986 / DSM 3979 / JCM 10188 / KCTC 3647 / NCTC 11838 / VPI 1003</strain>
    </source>
</reference>
<dbReference type="SUPFAM" id="SSF46785">
    <property type="entry name" value="Winged helix' DNA-binding domain"/>
    <property type="match status" value="1"/>
</dbReference>
<keyword evidence="4" id="KW-0804">Transcription</keyword>
<dbReference type="AlphaFoldDB" id="A4E832"/>
<dbReference type="CDD" id="cd05466">
    <property type="entry name" value="PBP2_LTTR_substrate"/>
    <property type="match status" value="1"/>
</dbReference>
<evidence type="ECO:0000256" key="2">
    <source>
        <dbReference type="ARBA" id="ARBA00023015"/>
    </source>
</evidence>
<dbReference type="Pfam" id="PF00126">
    <property type="entry name" value="HTH_1"/>
    <property type="match status" value="1"/>
</dbReference>
<accession>A4E832</accession>